<protein>
    <submittedName>
        <fullName evidence="2">Uncharacterized protein</fullName>
    </submittedName>
</protein>
<evidence type="ECO:0000313" key="3">
    <source>
        <dbReference type="Proteomes" id="UP000030742"/>
    </source>
</evidence>
<organism evidence="2 3">
    <name type="scientific">Dendroctonus ponderosae</name>
    <name type="common">Mountain pine beetle</name>
    <dbReference type="NCBI Taxonomy" id="77166"/>
    <lineage>
        <taxon>Eukaryota</taxon>
        <taxon>Metazoa</taxon>
        <taxon>Ecdysozoa</taxon>
        <taxon>Arthropoda</taxon>
        <taxon>Hexapoda</taxon>
        <taxon>Insecta</taxon>
        <taxon>Pterygota</taxon>
        <taxon>Neoptera</taxon>
        <taxon>Endopterygota</taxon>
        <taxon>Coleoptera</taxon>
        <taxon>Polyphaga</taxon>
        <taxon>Cucujiformia</taxon>
        <taxon>Curculionidae</taxon>
        <taxon>Scolytinae</taxon>
        <taxon>Dendroctonus</taxon>
    </lineage>
</organism>
<dbReference type="EMBL" id="KB631929">
    <property type="protein sequence ID" value="ERL87278.1"/>
    <property type="molecule type" value="Genomic_DNA"/>
</dbReference>
<feature type="compositionally biased region" description="Low complexity" evidence="1">
    <location>
        <begin position="129"/>
        <end position="138"/>
    </location>
</feature>
<feature type="region of interest" description="Disordered" evidence="1">
    <location>
        <begin position="86"/>
        <end position="144"/>
    </location>
</feature>
<feature type="compositionally biased region" description="Basic residues" evidence="1">
    <location>
        <begin position="105"/>
        <end position="115"/>
    </location>
</feature>
<evidence type="ECO:0000256" key="1">
    <source>
        <dbReference type="SAM" id="MobiDB-lite"/>
    </source>
</evidence>
<evidence type="ECO:0000313" key="2">
    <source>
        <dbReference type="EMBL" id="ERL87278.1"/>
    </source>
</evidence>
<name>U4U4K4_DENPD</name>
<gene>
    <name evidence="2" type="ORF">D910_04674</name>
</gene>
<dbReference type="Proteomes" id="UP000030742">
    <property type="component" value="Unassembled WGS sequence"/>
</dbReference>
<dbReference type="AlphaFoldDB" id="U4U4K4"/>
<reference evidence="2 3" key="1">
    <citation type="journal article" date="2013" name="Genome Biol.">
        <title>Draft genome of the mountain pine beetle, Dendroctonus ponderosae Hopkins, a major forest pest.</title>
        <authorList>
            <person name="Keeling C.I."/>
            <person name="Yuen M.M."/>
            <person name="Liao N.Y."/>
            <person name="Docking T.R."/>
            <person name="Chan S.K."/>
            <person name="Taylor G.A."/>
            <person name="Palmquist D.L."/>
            <person name="Jackman S.D."/>
            <person name="Nguyen A."/>
            <person name="Li M."/>
            <person name="Henderson H."/>
            <person name="Janes J.K."/>
            <person name="Zhao Y."/>
            <person name="Pandoh P."/>
            <person name="Moore R."/>
            <person name="Sperling F.A."/>
            <person name="Huber D.P."/>
            <person name="Birol I."/>
            <person name="Jones S.J."/>
            <person name="Bohlmann J."/>
        </authorList>
    </citation>
    <scope>NUCLEOTIDE SEQUENCE</scope>
</reference>
<accession>U4U4K4</accession>
<sequence length="188" mass="21345">MTRPPWYVRYQQRQKAVNGYVCVKHQVTVSSVGLRDSCVTRGVRSTACCVREVLCWLGVLTKRLQDVPIVEVPIQPLTQDALRNQRRNKKRNWQHPQHAGQSKQPSRKSLVKSRKPPPATAPQPKSNLPPQQSPQRQQGGKTGHEQLTQTIQAMQAQMQTFMATMQAQMIVLMSSPESEWIPSMPRVS</sequence>
<proteinExistence type="predicted"/>